<dbReference type="EMBL" id="CP002629">
    <property type="protein sequence ID" value="AEB09882.1"/>
    <property type="molecule type" value="Genomic_DNA"/>
</dbReference>
<dbReference type="HOGENOM" id="CLU_128702_0_0_7"/>
<dbReference type="Proteomes" id="UP000000483">
    <property type="component" value="Chromosome"/>
</dbReference>
<proteinExistence type="predicted"/>
<dbReference type="eggNOG" id="COG1719">
    <property type="taxonomic scope" value="Bacteria"/>
</dbReference>
<accession>F2NIB3</accession>
<dbReference type="PANTHER" id="PTHR35090">
    <property type="entry name" value="DNA-DIRECTED RNA POLYMERASE SUBUNIT I"/>
    <property type="match status" value="1"/>
</dbReference>
<keyword evidence="3" id="KW-1185">Reference proteome</keyword>
<gene>
    <name evidence="2" type="ordered locus">Desac_2053</name>
</gene>
<protein>
    <submittedName>
        <fullName evidence="2">4-vinyl reductase 4VR</fullName>
    </submittedName>
</protein>
<sequence length="175" mass="19965">MPGANHLFFHWESLGDLEIGRPNLGMMAPVLVYRLMLYTMRTVLTARFGLAETKRIFVAAGRLAGEEFCRHLLNTQLEFDKFLTELQEKLVEHKIGILRVEELDIDTWDMTLTVAEDLDCSGLPVTNETVCDYDEGFLGGILKAYTGNDFRVEEIDCWAKGDRVCRFKVNLIQAN</sequence>
<dbReference type="InterPro" id="IPR024096">
    <property type="entry name" value="NO_sig/Golgi_transp_ligand-bd"/>
</dbReference>
<evidence type="ECO:0000259" key="1">
    <source>
        <dbReference type="SMART" id="SM00989"/>
    </source>
</evidence>
<organism evidence="2 3">
    <name type="scientific">Desulfobacca acetoxidans (strain ATCC 700848 / DSM 11109 / ASRB2)</name>
    <dbReference type="NCBI Taxonomy" id="880072"/>
    <lineage>
        <taxon>Bacteria</taxon>
        <taxon>Pseudomonadati</taxon>
        <taxon>Thermodesulfobacteriota</taxon>
        <taxon>Desulfobaccia</taxon>
        <taxon>Desulfobaccales</taxon>
        <taxon>Desulfobaccaceae</taxon>
        <taxon>Desulfobacca</taxon>
    </lineage>
</organism>
<feature type="domain" description="4-vinyl reductase 4VR" evidence="1">
    <location>
        <begin position="109"/>
        <end position="171"/>
    </location>
</feature>
<dbReference type="PANTHER" id="PTHR35090:SF2">
    <property type="entry name" value="ARSR FAMILY TRANSCRIPTIONAL REGULATOR"/>
    <property type="match status" value="1"/>
</dbReference>
<name>F2NIB3_DESAR</name>
<reference evidence="3" key="2">
    <citation type="submission" date="2011-03" db="EMBL/GenBank/DDBJ databases">
        <title>The complete genome of Desulfobacca acetoxidans DSM 11109.</title>
        <authorList>
            <consortium name="US DOE Joint Genome Institute (JGI-PGF)"/>
            <person name="Lucas S."/>
            <person name="Copeland A."/>
            <person name="Lapidus A."/>
            <person name="Bruce D."/>
            <person name="Goodwin L."/>
            <person name="Pitluck S."/>
            <person name="Peters L."/>
            <person name="Kyrpides N."/>
            <person name="Mavromatis K."/>
            <person name="Ivanova N."/>
            <person name="Ovchinnikova G."/>
            <person name="Teshima H."/>
            <person name="Detter J.C."/>
            <person name="Han C."/>
            <person name="Land M."/>
            <person name="Hauser L."/>
            <person name="Markowitz V."/>
            <person name="Cheng J.-F."/>
            <person name="Hugenholtz P."/>
            <person name="Woyke T."/>
            <person name="Wu D."/>
            <person name="Spring S."/>
            <person name="Schueler E."/>
            <person name="Brambilla E."/>
            <person name="Klenk H.-P."/>
            <person name="Eisen J.A."/>
        </authorList>
    </citation>
    <scope>NUCLEOTIDE SEQUENCE [LARGE SCALE GENOMIC DNA]</scope>
    <source>
        <strain evidence="3">ATCC 700848 / DSM 11109 / ASRB2</strain>
    </source>
</reference>
<evidence type="ECO:0000313" key="2">
    <source>
        <dbReference type="EMBL" id="AEB09882.1"/>
    </source>
</evidence>
<dbReference type="SMART" id="SM00989">
    <property type="entry name" value="V4R"/>
    <property type="match status" value="1"/>
</dbReference>
<dbReference type="STRING" id="880072.Desac_2053"/>
<reference evidence="2 3" key="1">
    <citation type="journal article" date="2011" name="Stand. Genomic Sci.">
        <title>Complete genome sequence of the acetate-degrading sulfate reducer Desulfobacca acetoxidans type strain (ASRB2).</title>
        <authorList>
            <person name="Goker M."/>
            <person name="Teshima H."/>
            <person name="Lapidus A."/>
            <person name="Nolan M."/>
            <person name="Lucas S."/>
            <person name="Hammon N."/>
            <person name="Deshpande S."/>
            <person name="Cheng J.F."/>
            <person name="Tapia R."/>
            <person name="Han C."/>
            <person name="Goodwin L."/>
            <person name="Pitluck S."/>
            <person name="Huntemann M."/>
            <person name="Liolios K."/>
            <person name="Ivanova N."/>
            <person name="Pagani I."/>
            <person name="Mavromatis K."/>
            <person name="Ovchinikova G."/>
            <person name="Pati A."/>
            <person name="Chen A."/>
            <person name="Palaniappan K."/>
            <person name="Land M."/>
            <person name="Hauser L."/>
            <person name="Brambilla E.M."/>
            <person name="Rohde M."/>
            <person name="Spring S."/>
            <person name="Detter J.C."/>
            <person name="Woyke T."/>
            <person name="Bristow J."/>
            <person name="Eisen J.A."/>
            <person name="Markowitz V."/>
            <person name="Hugenholtz P."/>
            <person name="Kyrpides N.C."/>
            <person name="Klenk H.P."/>
        </authorList>
    </citation>
    <scope>NUCLEOTIDE SEQUENCE [LARGE SCALE GENOMIC DNA]</scope>
    <source>
        <strain evidence="3">ATCC 700848 / DSM 11109 / ASRB2</strain>
    </source>
</reference>
<dbReference type="Pfam" id="PF02830">
    <property type="entry name" value="V4R"/>
    <property type="match status" value="1"/>
</dbReference>
<dbReference type="InterPro" id="IPR004096">
    <property type="entry name" value="V4R"/>
</dbReference>
<dbReference type="SUPFAM" id="SSF111126">
    <property type="entry name" value="Ligand-binding domain in the NO signalling and Golgi transport"/>
    <property type="match status" value="1"/>
</dbReference>
<evidence type="ECO:0000313" key="3">
    <source>
        <dbReference type="Proteomes" id="UP000000483"/>
    </source>
</evidence>
<dbReference type="KEGG" id="dao:Desac_2053"/>
<dbReference type="AlphaFoldDB" id="F2NIB3"/>
<dbReference type="RefSeq" id="WP_013706991.1">
    <property type="nucleotide sequence ID" value="NC_015388.1"/>
</dbReference>
<dbReference type="Gene3D" id="3.30.1380.20">
    <property type="entry name" value="Trafficking protein particle complex subunit 3"/>
    <property type="match status" value="1"/>
</dbReference>